<dbReference type="EMBL" id="HG316458">
    <property type="protein sequence ID" value="CDF89812.1"/>
    <property type="molecule type" value="Genomic_DNA"/>
</dbReference>
<evidence type="ECO:0000313" key="3">
    <source>
        <dbReference type="EMBL" id="CDF89812.1"/>
    </source>
</evidence>
<dbReference type="PANTHER" id="PTHR21032:SF0">
    <property type="entry name" value="G PATCH DOMAIN-CONTAINING PROTEIN 11"/>
    <property type="match status" value="1"/>
</dbReference>
<dbReference type="PANTHER" id="PTHR21032">
    <property type="entry name" value="G PATCH DOMAIN-CONTAINING PROTEIN 11"/>
    <property type="match status" value="1"/>
</dbReference>
<feature type="compositionally biased region" description="Polar residues" evidence="1">
    <location>
        <begin position="201"/>
        <end position="214"/>
    </location>
</feature>
<feature type="region of interest" description="Disordered" evidence="1">
    <location>
        <begin position="90"/>
        <end position="113"/>
    </location>
</feature>
<organism evidence="3 4">
    <name type="scientific">Zygosaccharomyces bailii (strain CLIB 213 / ATCC 58445 / CBS 680 / BCRC 21525 / NBRC 1098 / NCYC 1416 / NRRL Y-2227)</name>
    <dbReference type="NCBI Taxonomy" id="1333698"/>
    <lineage>
        <taxon>Eukaryota</taxon>
        <taxon>Fungi</taxon>
        <taxon>Dikarya</taxon>
        <taxon>Ascomycota</taxon>
        <taxon>Saccharomycotina</taxon>
        <taxon>Saccharomycetes</taxon>
        <taxon>Saccharomycetales</taxon>
        <taxon>Saccharomycetaceae</taxon>
        <taxon>Zygosaccharomyces</taxon>
    </lineage>
</organism>
<keyword evidence="4" id="KW-1185">Reference proteome</keyword>
<dbReference type="OrthoDB" id="786951at2759"/>
<feature type="region of interest" description="Disordered" evidence="1">
    <location>
        <begin position="201"/>
        <end position="228"/>
    </location>
</feature>
<evidence type="ECO:0000313" key="4">
    <source>
        <dbReference type="Proteomes" id="UP000019375"/>
    </source>
</evidence>
<dbReference type="InterPro" id="IPR039249">
    <property type="entry name" value="GPATCH11"/>
</dbReference>
<accession>A0A8J2T851</accession>
<feature type="domain" description="DUF4187" evidence="2">
    <location>
        <begin position="229"/>
        <end position="283"/>
    </location>
</feature>
<dbReference type="Proteomes" id="UP000019375">
    <property type="component" value="Unassembled WGS sequence"/>
</dbReference>
<dbReference type="AlphaFoldDB" id="A0A8J2T851"/>
<reference evidence="4" key="1">
    <citation type="journal article" date="2013" name="Genome Announc.">
        <title>Genome sequence of the food spoilage yeast Zygosaccharomyces bailii CLIB 213(T).</title>
        <authorList>
            <person name="Galeote V."/>
            <person name="Bigey F."/>
            <person name="Devillers H."/>
            <person name="Neuveglise C."/>
            <person name="Dequin S."/>
        </authorList>
    </citation>
    <scope>NUCLEOTIDE SEQUENCE [LARGE SCALE GENOMIC DNA]</scope>
    <source>
        <strain evidence="4">CLIB 213 / ATCC 58445 / CBS 680 / CCRC 21525 / NBRC 1098 / NCYC 1416 / NRRL Y-2227</strain>
    </source>
</reference>
<dbReference type="Pfam" id="PF13821">
    <property type="entry name" value="DUF4187"/>
    <property type="match status" value="1"/>
</dbReference>
<dbReference type="InterPro" id="IPR025239">
    <property type="entry name" value="DUF4187"/>
</dbReference>
<name>A0A8J2T851_ZYGB2</name>
<evidence type="ECO:0000259" key="2">
    <source>
        <dbReference type="SMART" id="SM01173"/>
    </source>
</evidence>
<gene>
    <name evidence="3" type="ORF">BN860_02278g</name>
</gene>
<dbReference type="SMART" id="SM01173">
    <property type="entry name" value="DUF4187"/>
    <property type="match status" value="1"/>
</dbReference>
<dbReference type="GO" id="GO:0000776">
    <property type="term" value="C:kinetochore"/>
    <property type="evidence" value="ECO:0007669"/>
    <property type="project" value="TreeGrafter"/>
</dbReference>
<sequence>MAGSEEKRQGPTYQEPLRKRQKISKNSIHHEEQKVEEEDNNVKLQTAQMKHLMPKGYQMMTRMGYRTGDILGSQGKNGYNTTRLSAPIEPRARDSTAAFDTKKDHSSSKAAEEEWRQWFGSREEEKRKFNLWRRMQKTAFEMTGDADVCLSGSDPRDFNVLWRPYVRELIEVNRKEPIVEEPETDEEFPIQREYDQNGTVELNDTSSAEPQSSHIEIESVSGESDDGDDEELKALYEMNIGERLMKLHIFLRYELYYCYFCGVKYKDEQDLHAHCPGLTESEHE</sequence>
<evidence type="ECO:0000256" key="1">
    <source>
        <dbReference type="SAM" id="MobiDB-lite"/>
    </source>
</evidence>
<protein>
    <submittedName>
        <fullName evidence="3">ZYBA0S05-02278g1_1</fullName>
    </submittedName>
</protein>
<proteinExistence type="predicted"/>
<feature type="region of interest" description="Disordered" evidence="1">
    <location>
        <begin position="1"/>
        <end position="42"/>
    </location>
</feature>